<proteinExistence type="predicted"/>
<evidence type="ECO:0000313" key="2">
    <source>
        <dbReference type="Proteomes" id="UP000674179"/>
    </source>
</evidence>
<name>A0A836KLN6_LEIEN</name>
<organism evidence="1 2">
    <name type="scientific">Leishmania enriettii</name>
    <dbReference type="NCBI Taxonomy" id="5663"/>
    <lineage>
        <taxon>Eukaryota</taxon>
        <taxon>Discoba</taxon>
        <taxon>Euglenozoa</taxon>
        <taxon>Kinetoplastea</taxon>
        <taxon>Metakinetoplastina</taxon>
        <taxon>Trypanosomatida</taxon>
        <taxon>Trypanosomatidae</taxon>
        <taxon>Leishmaniinae</taxon>
        <taxon>Leishmania</taxon>
    </lineage>
</organism>
<keyword evidence="2" id="KW-1185">Reference proteome</keyword>
<dbReference type="GeneID" id="94173375"/>
<protein>
    <submittedName>
        <fullName evidence="1">Uncharacterized protein</fullName>
    </submittedName>
</protein>
<dbReference type="RefSeq" id="XP_067693286.1">
    <property type="nucleotide sequence ID" value="XM_067837865.1"/>
</dbReference>
<accession>A0A836KLN6</accession>
<comment type="caution">
    <text evidence="1">The sequence shown here is derived from an EMBL/GenBank/DDBJ whole genome shotgun (WGS) entry which is preliminary data.</text>
</comment>
<dbReference type="AlphaFoldDB" id="A0A836KLN6"/>
<gene>
    <name evidence="1" type="ORF">CUR178_06192</name>
</gene>
<dbReference type="KEGG" id="lenr:94173375"/>
<sequence length="73" mass="7779">MARFSATNGHVCVGRGGPTWSSSTRCGLTYLAEGRIDKVGGQIVHKSVDDAESPLQLARSVAEHIKSVLRISL</sequence>
<reference evidence="1 2" key="1">
    <citation type="submission" date="2021-02" db="EMBL/GenBank/DDBJ databases">
        <title>Leishmania (Mundinia) enrietti genome sequencing and assembly.</title>
        <authorList>
            <person name="Almutairi H."/>
            <person name="Gatherer D."/>
        </authorList>
    </citation>
    <scope>NUCLEOTIDE SEQUENCE [LARGE SCALE GENOMIC DNA]</scope>
    <source>
        <strain evidence="1">CUR178</strain>
    </source>
</reference>
<dbReference type="Proteomes" id="UP000674179">
    <property type="component" value="Chromosome 21"/>
</dbReference>
<dbReference type="EMBL" id="JAFHKP010000021">
    <property type="protein sequence ID" value="KAG5480139.1"/>
    <property type="molecule type" value="Genomic_DNA"/>
</dbReference>
<evidence type="ECO:0000313" key="1">
    <source>
        <dbReference type="EMBL" id="KAG5480139.1"/>
    </source>
</evidence>